<evidence type="ECO:0000313" key="11">
    <source>
        <dbReference type="Proteomes" id="UP001329915"/>
    </source>
</evidence>
<dbReference type="AlphaFoldDB" id="A0AAU0UMV5"/>
<dbReference type="GO" id="GO:0032259">
    <property type="term" value="P:methylation"/>
    <property type="evidence" value="ECO:0007669"/>
    <property type="project" value="UniProtKB-KW"/>
</dbReference>
<evidence type="ECO:0000256" key="7">
    <source>
        <dbReference type="ARBA" id="ARBA00049120"/>
    </source>
</evidence>
<keyword evidence="3" id="KW-0808">Transferase</keyword>
<organism evidence="10 11">
    <name type="scientific">Metallumcola ferriviriculae</name>
    <dbReference type="NCBI Taxonomy" id="3039180"/>
    <lineage>
        <taxon>Bacteria</taxon>
        <taxon>Bacillati</taxon>
        <taxon>Bacillota</taxon>
        <taxon>Clostridia</taxon>
        <taxon>Neomoorellales</taxon>
        <taxon>Desulfitibacteraceae</taxon>
        <taxon>Metallumcola</taxon>
    </lineage>
</organism>
<comment type="catalytic activity">
    <reaction evidence="7">
        <text>a 2'-deoxycytidine in DNA + S-adenosyl-L-methionine = an N(4)-methyl-2'-deoxycytidine in DNA + S-adenosyl-L-homocysteine + H(+)</text>
        <dbReference type="Rhea" id="RHEA:16857"/>
        <dbReference type="Rhea" id="RHEA-COMP:11369"/>
        <dbReference type="Rhea" id="RHEA-COMP:13674"/>
        <dbReference type="ChEBI" id="CHEBI:15378"/>
        <dbReference type="ChEBI" id="CHEBI:57856"/>
        <dbReference type="ChEBI" id="CHEBI:59789"/>
        <dbReference type="ChEBI" id="CHEBI:85452"/>
        <dbReference type="ChEBI" id="CHEBI:137933"/>
        <dbReference type="EC" id="2.1.1.113"/>
    </reaction>
</comment>
<dbReference type="PANTHER" id="PTHR13370">
    <property type="entry name" value="RNA METHYLASE-RELATED"/>
    <property type="match status" value="1"/>
</dbReference>
<dbReference type="GO" id="GO:0003677">
    <property type="term" value="F:DNA binding"/>
    <property type="evidence" value="ECO:0007669"/>
    <property type="project" value="UniProtKB-KW"/>
</dbReference>
<dbReference type="Pfam" id="PF01555">
    <property type="entry name" value="N6_N4_Mtase"/>
    <property type="match status" value="2"/>
</dbReference>
<dbReference type="GO" id="GO:0015667">
    <property type="term" value="F:site-specific DNA-methyltransferase (cytosine-N4-specific) activity"/>
    <property type="evidence" value="ECO:0007669"/>
    <property type="project" value="UniProtKB-EC"/>
</dbReference>
<dbReference type="Gene3D" id="3.40.50.150">
    <property type="entry name" value="Vaccinia Virus protein VP39"/>
    <property type="match status" value="2"/>
</dbReference>
<evidence type="ECO:0000256" key="6">
    <source>
        <dbReference type="ARBA" id="ARBA00023125"/>
    </source>
</evidence>
<evidence type="ECO:0000256" key="5">
    <source>
        <dbReference type="ARBA" id="ARBA00022747"/>
    </source>
</evidence>
<dbReference type="InterPro" id="IPR029063">
    <property type="entry name" value="SAM-dependent_MTases_sf"/>
</dbReference>
<keyword evidence="5" id="KW-0680">Restriction system</keyword>
<dbReference type="REBASE" id="1034252">
    <property type="entry name" value="M.DbaMK1ORF1304P"/>
</dbReference>
<dbReference type="GO" id="GO:0005737">
    <property type="term" value="C:cytoplasm"/>
    <property type="evidence" value="ECO:0007669"/>
    <property type="project" value="TreeGrafter"/>
</dbReference>
<dbReference type="InterPro" id="IPR001091">
    <property type="entry name" value="RM_Methyltransferase"/>
</dbReference>
<reference evidence="10 11" key="1">
    <citation type="submission" date="2023-04" db="EMBL/GenBank/DDBJ databases">
        <authorList>
            <person name="Hsu D."/>
        </authorList>
    </citation>
    <scope>NUCLEOTIDE SEQUENCE [LARGE SCALE GENOMIC DNA]</scope>
    <source>
        <strain evidence="10 11">MK1</strain>
    </source>
</reference>
<dbReference type="Proteomes" id="UP001329915">
    <property type="component" value="Chromosome"/>
</dbReference>
<evidence type="ECO:0000256" key="4">
    <source>
        <dbReference type="ARBA" id="ARBA00022691"/>
    </source>
</evidence>
<name>A0AAU0UMV5_9FIRM</name>
<dbReference type="InterPro" id="IPR017985">
    <property type="entry name" value="MeTrfase_CN4_CS"/>
</dbReference>
<dbReference type="EC" id="2.1.1.-" evidence="8"/>
<accession>A0AAU0UMV5</accession>
<dbReference type="GO" id="GO:0009007">
    <property type="term" value="F:site-specific DNA-methyltransferase (adenine-specific) activity"/>
    <property type="evidence" value="ECO:0007669"/>
    <property type="project" value="TreeGrafter"/>
</dbReference>
<feature type="domain" description="DNA methylase N-4/N-6" evidence="9">
    <location>
        <begin position="18"/>
        <end position="106"/>
    </location>
</feature>
<dbReference type="RefSeq" id="WP_366924337.1">
    <property type="nucleotide sequence ID" value="NZ_CP121694.1"/>
</dbReference>
<dbReference type="GO" id="GO:0008170">
    <property type="term" value="F:N-methyltransferase activity"/>
    <property type="evidence" value="ECO:0007669"/>
    <property type="project" value="InterPro"/>
</dbReference>
<sequence>MDTKAVNLHVEENGMSSDEEKISGKDWIKYSISVWDDCKSKEEKSLNHPASFPVSMVQKLIRIYSKPGEIVLDPFMGVGSTLIAANRLKRLGAGFEINNDYFKVANHLLKNYNLTNYVINESCLNMNTYLHANSVDFCLTSPPYWDILNRKRSADYKQIRNYGDDKNDLGNIKDYQKFLCEIGEVIKGLYMVLKAGRHCIIIVMDIRKKKEFYPLHIDVTNLMQKQGFHLEDYIIWDRRKDYNNLRPLGYPYVFRVNKVHEYICIFKKPGVAI</sequence>
<evidence type="ECO:0000256" key="3">
    <source>
        <dbReference type="ARBA" id="ARBA00022679"/>
    </source>
</evidence>
<protein>
    <recommendedName>
        <fullName evidence="8">Methyltransferase</fullName>
        <ecNumber evidence="8">2.1.1.-</ecNumber>
    </recommendedName>
</protein>
<feature type="domain" description="DNA methylase N-4/N-6" evidence="9">
    <location>
        <begin position="135"/>
        <end position="270"/>
    </location>
</feature>
<dbReference type="PANTHER" id="PTHR13370:SF3">
    <property type="entry name" value="TRNA (GUANINE(10)-N2)-METHYLTRANSFERASE HOMOLOG"/>
    <property type="match status" value="1"/>
</dbReference>
<evidence type="ECO:0000256" key="1">
    <source>
        <dbReference type="ARBA" id="ARBA00010203"/>
    </source>
</evidence>
<dbReference type="PROSITE" id="PS00093">
    <property type="entry name" value="N4_MTASE"/>
    <property type="match status" value="1"/>
</dbReference>
<dbReference type="KEGG" id="dbc:MFMK1_001304"/>
<dbReference type="InterPro" id="IPR002941">
    <property type="entry name" value="DNA_methylase_N4/N6"/>
</dbReference>
<keyword evidence="11" id="KW-1185">Reference proteome</keyword>
<gene>
    <name evidence="10" type="ORF">MFMK1_001304</name>
</gene>
<dbReference type="SUPFAM" id="SSF53335">
    <property type="entry name" value="S-adenosyl-L-methionine-dependent methyltransferases"/>
    <property type="match status" value="2"/>
</dbReference>
<evidence type="ECO:0000256" key="8">
    <source>
        <dbReference type="RuleBase" id="RU362026"/>
    </source>
</evidence>
<keyword evidence="2" id="KW-0489">Methyltransferase</keyword>
<dbReference type="EMBL" id="CP121694">
    <property type="protein sequence ID" value="WRO21494.1"/>
    <property type="molecule type" value="Genomic_DNA"/>
</dbReference>
<proteinExistence type="inferred from homology"/>
<evidence type="ECO:0000259" key="9">
    <source>
        <dbReference type="Pfam" id="PF01555"/>
    </source>
</evidence>
<keyword evidence="4" id="KW-0949">S-adenosyl-L-methionine</keyword>
<keyword evidence="6" id="KW-0238">DNA-binding</keyword>
<dbReference type="PRINTS" id="PR00508">
    <property type="entry name" value="S21N4MTFRASE"/>
</dbReference>
<comment type="similarity">
    <text evidence="1">Belongs to the N(4)/N(6)-methyltransferase family. N(4) subfamily.</text>
</comment>
<dbReference type="GO" id="GO:0009307">
    <property type="term" value="P:DNA restriction-modification system"/>
    <property type="evidence" value="ECO:0007669"/>
    <property type="project" value="UniProtKB-KW"/>
</dbReference>
<evidence type="ECO:0000256" key="2">
    <source>
        <dbReference type="ARBA" id="ARBA00022603"/>
    </source>
</evidence>
<evidence type="ECO:0000313" key="10">
    <source>
        <dbReference type="EMBL" id="WRO21494.1"/>
    </source>
</evidence>